<dbReference type="RefSeq" id="WP_380251172.1">
    <property type="nucleotide sequence ID" value="NZ_JBHUII010000004.1"/>
</dbReference>
<keyword evidence="3" id="KW-1185">Reference proteome</keyword>
<protein>
    <recommendedName>
        <fullName evidence="4">Chemotaxis protein CheZ</fullName>
    </recommendedName>
</protein>
<evidence type="ECO:0000256" key="1">
    <source>
        <dbReference type="SAM" id="MobiDB-lite"/>
    </source>
</evidence>
<dbReference type="Proteomes" id="UP001597294">
    <property type="component" value="Unassembled WGS sequence"/>
</dbReference>
<sequence>MAIVATDERLHSELAKLIHYVERVRLELANITRKKGDRSDFENMSDQLDALIKNTEEASYEILKSSEDILETVDKLREENSEEDRNKLCDLITTSATNTLQACSFQDITGQRVTKILRSVQFVEDRVNSMAEIYGQSSINTLGLELSANEEPDEEIPMEGPAMKLDEAISQDDIDALFD</sequence>
<feature type="compositionally biased region" description="Acidic residues" evidence="1">
    <location>
        <begin position="169"/>
        <end position="179"/>
    </location>
</feature>
<gene>
    <name evidence="2" type="ORF">ACFSKO_10310</name>
</gene>
<dbReference type="SUPFAM" id="SSF75708">
    <property type="entry name" value="Chemotaxis phosphatase CheZ"/>
    <property type="match status" value="1"/>
</dbReference>
<evidence type="ECO:0000313" key="2">
    <source>
        <dbReference type="EMBL" id="MFD2206008.1"/>
    </source>
</evidence>
<evidence type="ECO:0000313" key="3">
    <source>
        <dbReference type="Proteomes" id="UP001597294"/>
    </source>
</evidence>
<proteinExistence type="predicted"/>
<organism evidence="2 3">
    <name type="scientific">Kiloniella antarctica</name>
    <dbReference type="NCBI Taxonomy" id="1550907"/>
    <lineage>
        <taxon>Bacteria</taxon>
        <taxon>Pseudomonadati</taxon>
        <taxon>Pseudomonadota</taxon>
        <taxon>Alphaproteobacteria</taxon>
        <taxon>Rhodospirillales</taxon>
        <taxon>Kiloniellaceae</taxon>
        <taxon>Kiloniella</taxon>
    </lineage>
</organism>
<dbReference type="Gene3D" id="1.10.287.500">
    <property type="entry name" value="Helix hairpin bin"/>
    <property type="match status" value="1"/>
</dbReference>
<reference evidence="3" key="1">
    <citation type="journal article" date="2019" name="Int. J. Syst. Evol. Microbiol.">
        <title>The Global Catalogue of Microorganisms (GCM) 10K type strain sequencing project: providing services to taxonomists for standard genome sequencing and annotation.</title>
        <authorList>
            <consortium name="The Broad Institute Genomics Platform"/>
            <consortium name="The Broad Institute Genome Sequencing Center for Infectious Disease"/>
            <person name="Wu L."/>
            <person name="Ma J."/>
        </authorList>
    </citation>
    <scope>NUCLEOTIDE SEQUENCE [LARGE SCALE GENOMIC DNA]</scope>
    <source>
        <strain evidence="3">CGMCC 4.7192</strain>
    </source>
</reference>
<name>A0ABW5BIP0_9PROT</name>
<dbReference type="EMBL" id="JBHUII010000004">
    <property type="protein sequence ID" value="MFD2206008.1"/>
    <property type="molecule type" value="Genomic_DNA"/>
</dbReference>
<feature type="region of interest" description="Disordered" evidence="1">
    <location>
        <begin position="152"/>
        <end position="179"/>
    </location>
</feature>
<evidence type="ECO:0008006" key="4">
    <source>
        <dbReference type="Google" id="ProtNLM"/>
    </source>
</evidence>
<comment type="caution">
    <text evidence="2">The sequence shown here is derived from an EMBL/GenBank/DDBJ whole genome shotgun (WGS) entry which is preliminary data.</text>
</comment>
<accession>A0ABW5BIP0</accession>